<organism evidence="1 2">
    <name type="scientific">Candidatus Raymondbacteria bacterium RIFOXYD12_FULL_49_13</name>
    <dbReference type="NCBI Taxonomy" id="1817890"/>
    <lineage>
        <taxon>Bacteria</taxon>
        <taxon>Raymondiibacteriota</taxon>
    </lineage>
</organism>
<sequence length="66" mass="7624">MVPEDVIVYKKLLGIARESGLQATIRFNQKLTKRVPLKTIYYYILSKSAILQKVLPCTANFHFKKP</sequence>
<comment type="caution">
    <text evidence="1">The sequence shown here is derived from an EMBL/GenBank/DDBJ whole genome shotgun (WGS) entry which is preliminary data.</text>
</comment>
<dbReference type="EMBL" id="MFYX01000050">
    <property type="protein sequence ID" value="OGK05702.1"/>
    <property type="molecule type" value="Genomic_DNA"/>
</dbReference>
<gene>
    <name evidence="1" type="ORF">A2519_03890</name>
</gene>
<dbReference type="AlphaFoldDB" id="A0A1F7FGV2"/>
<evidence type="ECO:0000313" key="1">
    <source>
        <dbReference type="EMBL" id="OGK05702.1"/>
    </source>
</evidence>
<reference evidence="1 2" key="1">
    <citation type="journal article" date="2016" name="Nat. Commun.">
        <title>Thousands of microbial genomes shed light on interconnected biogeochemical processes in an aquifer system.</title>
        <authorList>
            <person name="Anantharaman K."/>
            <person name="Brown C.T."/>
            <person name="Hug L.A."/>
            <person name="Sharon I."/>
            <person name="Castelle C.J."/>
            <person name="Probst A.J."/>
            <person name="Thomas B.C."/>
            <person name="Singh A."/>
            <person name="Wilkins M.J."/>
            <person name="Karaoz U."/>
            <person name="Brodie E.L."/>
            <person name="Williams K.H."/>
            <person name="Hubbard S.S."/>
            <person name="Banfield J.F."/>
        </authorList>
    </citation>
    <scope>NUCLEOTIDE SEQUENCE [LARGE SCALE GENOMIC DNA]</scope>
</reference>
<name>A0A1F7FGV2_UNCRA</name>
<proteinExistence type="predicted"/>
<protein>
    <submittedName>
        <fullName evidence="1">Uncharacterized protein</fullName>
    </submittedName>
</protein>
<dbReference type="Proteomes" id="UP000179243">
    <property type="component" value="Unassembled WGS sequence"/>
</dbReference>
<accession>A0A1F7FGV2</accession>
<evidence type="ECO:0000313" key="2">
    <source>
        <dbReference type="Proteomes" id="UP000179243"/>
    </source>
</evidence>